<dbReference type="InterPro" id="IPR018392">
    <property type="entry name" value="LysM"/>
</dbReference>
<dbReference type="Gene3D" id="2.60.40.10">
    <property type="entry name" value="Immunoglobulins"/>
    <property type="match status" value="1"/>
</dbReference>
<evidence type="ECO:0000259" key="3">
    <source>
        <dbReference type="PROSITE" id="PS51166"/>
    </source>
</evidence>
<feature type="coiled-coil region" evidence="1">
    <location>
        <begin position="4568"/>
        <end position="5427"/>
    </location>
</feature>
<organism evidence="5 6">
    <name type="scientific">Cymbomonas tetramitiformis</name>
    <dbReference type="NCBI Taxonomy" id="36881"/>
    <lineage>
        <taxon>Eukaryota</taxon>
        <taxon>Viridiplantae</taxon>
        <taxon>Chlorophyta</taxon>
        <taxon>Pyramimonadophyceae</taxon>
        <taxon>Pyramimonadales</taxon>
        <taxon>Pyramimonadaceae</taxon>
        <taxon>Cymbomonas</taxon>
    </lineage>
</organism>
<dbReference type="InterPro" id="IPR013784">
    <property type="entry name" value="Carb-bd-like_fold"/>
</dbReference>
<feature type="coiled-coil region" evidence="1">
    <location>
        <begin position="1804"/>
        <end position="1948"/>
    </location>
</feature>
<keyword evidence="1" id="KW-0175">Coiled coil</keyword>
<protein>
    <recommendedName>
        <fullName evidence="7">LysM domain-containing protein</fullName>
    </recommendedName>
</protein>
<evidence type="ECO:0000256" key="2">
    <source>
        <dbReference type="SAM" id="MobiDB-lite"/>
    </source>
</evidence>
<feature type="coiled-coil region" evidence="1">
    <location>
        <begin position="1722"/>
        <end position="1778"/>
    </location>
</feature>
<evidence type="ECO:0000259" key="4">
    <source>
        <dbReference type="PROSITE" id="PS51782"/>
    </source>
</evidence>
<feature type="coiled-coil region" evidence="1">
    <location>
        <begin position="4443"/>
        <end position="4538"/>
    </location>
</feature>
<feature type="coiled-coil region" evidence="1">
    <location>
        <begin position="3027"/>
        <end position="3179"/>
    </location>
</feature>
<name>A0AAE0C2Z0_9CHLO</name>
<evidence type="ECO:0000313" key="6">
    <source>
        <dbReference type="Proteomes" id="UP001190700"/>
    </source>
</evidence>
<keyword evidence="6" id="KW-1185">Reference proteome</keyword>
<dbReference type="SUPFAM" id="SSF49452">
    <property type="entry name" value="Starch-binding domain-like"/>
    <property type="match status" value="1"/>
</dbReference>
<reference evidence="5 6" key="1">
    <citation type="journal article" date="2015" name="Genome Biol. Evol.">
        <title>Comparative Genomics of a Bacterivorous Green Alga Reveals Evolutionary Causalities and Consequences of Phago-Mixotrophic Mode of Nutrition.</title>
        <authorList>
            <person name="Burns J.A."/>
            <person name="Paasch A."/>
            <person name="Narechania A."/>
            <person name="Kim E."/>
        </authorList>
    </citation>
    <scope>NUCLEOTIDE SEQUENCE [LARGE SCALE GENOMIC DNA]</scope>
    <source>
        <strain evidence="5 6">PLY_AMNH</strain>
    </source>
</reference>
<evidence type="ECO:0000256" key="1">
    <source>
        <dbReference type="SAM" id="Coils"/>
    </source>
</evidence>
<feature type="coiled-coil region" evidence="1">
    <location>
        <begin position="1974"/>
        <end position="2001"/>
    </location>
</feature>
<accession>A0AAE0C2Z0</accession>
<gene>
    <name evidence="5" type="ORF">CYMTET_44090</name>
</gene>
<feature type="coiled-coil region" evidence="1">
    <location>
        <begin position="728"/>
        <end position="779"/>
    </location>
</feature>
<comment type="caution">
    <text evidence="5">The sequence shown here is derived from an EMBL/GenBank/DDBJ whole genome shotgun (WGS) entry which is preliminary data.</text>
</comment>
<dbReference type="InterPro" id="IPR013783">
    <property type="entry name" value="Ig-like_fold"/>
</dbReference>
<dbReference type="GO" id="GO:2001070">
    <property type="term" value="F:starch binding"/>
    <property type="evidence" value="ECO:0007669"/>
    <property type="project" value="InterPro"/>
</dbReference>
<feature type="coiled-coil region" evidence="1">
    <location>
        <begin position="3289"/>
        <end position="3957"/>
    </location>
</feature>
<dbReference type="PROSITE" id="PS51166">
    <property type="entry name" value="CBM20"/>
    <property type="match status" value="1"/>
</dbReference>
<proteinExistence type="predicted"/>
<feature type="coiled-coil region" evidence="1">
    <location>
        <begin position="6349"/>
        <end position="6425"/>
    </location>
</feature>
<feature type="coiled-coil region" evidence="1">
    <location>
        <begin position="6068"/>
        <end position="6095"/>
    </location>
</feature>
<feature type="coiled-coil region" evidence="1">
    <location>
        <begin position="2874"/>
        <end position="2979"/>
    </location>
</feature>
<feature type="domain" description="LysM" evidence="4">
    <location>
        <begin position="144"/>
        <end position="188"/>
    </location>
</feature>
<feature type="domain" description="CBM20" evidence="3">
    <location>
        <begin position="6469"/>
        <end position="6577"/>
    </location>
</feature>
<feature type="region of interest" description="Disordered" evidence="2">
    <location>
        <begin position="265"/>
        <end position="284"/>
    </location>
</feature>
<feature type="coiled-coil region" evidence="1">
    <location>
        <begin position="1452"/>
        <end position="1482"/>
    </location>
</feature>
<dbReference type="Proteomes" id="UP001190700">
    <property type="component" value="Unassembled WGS sequence"/>
</dbReference>
<feature type="coiled-coil region" evidence="1">
    <location>
        <begin position="916"/>
        <end position="1126"/>
    </location>
</feature>
<feature type="coiled-coil region" evidence="1">
    <location>
        <begin position="2058"/>
        <end position="2352"/>
    </location>
</feature>
<feature type="coiled-coil region" evidence="1">
    <location>
        <begin position="819"/>
        <end position="875"/>
    </location>
</feature>
<evidence type="ECO:0000313" key="5">
    <source>
        <dbReference type="EMBL" id="KAK3246372.1"/>
    </source>
</evidence>
<feature type="coiled-coil region" evidence="1">
    <location>
        <begin position="5702"/>
        <end position="5729"/>
    </location>
</feature>
<dbReference type="EMBL" id="LGRX02029877">
    <property type="protein sequence ID" value="KAK3246372.1"/>
    <property type="molecule type" value="Genomic_DNA"/>
</dbReference>
<feature type="region of interest" description="Disordered" evidence="2">
    <location>
        <begin position="207"/>
        <end position="232"/>
    </location>
</feature>
<feature type="coiled-coil region" evidence="1">
    <location>
        <begin position="384"/>
        <end position="447"/>
    </location>
</feature>
<sequence length="6650" mass="738276">MSSQPSPRAGVRSAACAIPVERCLTASLANSTAALGTRGRLKPTKHFLVSPRKPSLHAPGSAVCQASANHVEDVPDLTQNAVTQLPLSAYHVEDVPDLTQNVVTQGEESLSSRVQPGQAGDTSPGLTFDAGYWKSTPLHPTPSRLYTFKEGENTWIVSGWLNKTVEELEELNPGVDLANVEPGQSIIVEQDIGPHLAHFQHLAEESPLPQKEHTVSIQAPPPAAPPPPSRGSGGSLVLALVCPTMAVAGFVAGKHLFKSGAFAKPRRHVGSGEPASLGTSKDLRLSTSERPKLETLEATTFPEPVTESISIQEVNTVAKMANSDDAVDGPNPMEDARELRKEFSRSQGERILLETQAFHHAKDAALTIVEEAAANRKLKLDTRLKEVMKKGEVLRYEMRRLQEEALESDLVQPSFSTEVLQDERTTVSEVSLQLEEVKAALQETDADIANHKSWLRILHDRAVKAKVAHEQYAKAVAAFKEAKCIVVAHTAEQFRELLAFEVREEPFVEVQKLWPEVYKLQHVLVTKTTAGELTVNEGAQLLHLEQRAIELRLALDHEATVVQALESYATAIEDGLRTRAMWSNLVQREAGSAQMDAVRRARVHSTKLRSAEKELQKIHGSLLEMRGDRDALLPPVTRMPNFRSNVVDWQQGGGEVGFGIIPSEAGETERIQRELAMKDKQLRAQAKRMRELDDAVEGQASDWEAVLQERQRAQRTFAAEKEAILGHVRELRSELQQSSKQMKAQEAVKGERDAMLEQVKELRQELEASGVQLADLKGRECKSLQEIEVVQLEKEGALARVSHLEEVFTEKESLRERQLQRKETQLQQVSDNMAKALETVERQHADVVQLKELRGKKLEAQRDHALAEVDAFNKEKEVVMAKVQRMTSSFQKEKVAVMAKVQRMSVSYGQRDVEAEARLLAKEEELRQVAEDMEAKLQVVEEKRLRAEERATKKERKLLAERDAALEQVEAFNKEKEFVMQKVENMQLDARKQEALNMSLKSQLEEAKVQQARLHQSGLGAQNRARSMLEQATRVQDEAREEALAMVQTVIEEKQEVMALAHQLQEDVQQKDEEMTKLKRRSQSLMDLQGKLSARKQQRSETLVQVQVLEDERDALLTQMKGLQLKLVDRLGLTDEDLEAASQQLARKGAELKEVTMTISDTLSAMAQEVVGTDEEADVCLFDALARVQQLEFEKMTVEVNLHELQANAAARHDAEESELGAAKKELEATRGELESVTQSLGGALADAEALVNREKRLRSSAAEEMAQLRDELQLVSSQSKAKVATLEKEKESLEAQVAQLRADMEAKIRIKAGLLEEASDDLAVKEAALQEVAATVASLEAAVETASEEQRAERDAMSGAQALQVTALEAQRAALEAQVAQVRAELEAREDLQRREMALAAQKLQQKEVELKEVAAALQAALGTVKQQGQKFQKEKALVMEKMARMRSVYESKEEAYCEELEAKKQELETVTAGMKAALEEVKTRSAVELAARDATLSATVAQVQMVQGEKQTLEAQITEIHRLAQAGVLKQQAKLAKRTRQLEEKDVELKELASTMAASIQAVTEEGAEKLLAQEALQEKTLVQLRTLVKEKEQLEACVRELQDARLVQDARQSQELDAKVVELKAKSTELQELTRTLNLALKEVTTQSEERLAERDVQLGKTAARIQALELERESLKAQVAGQKGSREESAEKAQELREVTLAMDAALQEVKAQSTEKLAEREAQLSEAVIKYQSLEAEKQAVEVEVQRLQGEMKEKEAAQTARIEAQAAQLEAKGSELEAVTAAMHAGLQEMEEKSSKKLASLDAELTKAVLQVQALEGERQALEERVSELHATVESKEQEAGRLAASARELTAKEGELKNVTQQMNVALEEVKQQSKEKLAEREAQMNEAVTKYQSLEQDQQKVLEAVKELQDEMRARDEIQAQQLEQKAMELAAKGHELRELTGAMNVTLETLKTQNAERLAVRESQLSSAVAQVQALEGERRELQAQVQELQGMLHGKEGLEKLEASQLALYAQELAAKETKLTQVTGAMNSALEEVKEQSAEKLAREAQMSEAVLKYQALEAEKLALDEQVQQLQSELQAQDLRQVRELEAKVTQLAAREEEVNSVLSRYEILEASMQAAEAQAEELRAQLEAQGAQHSAELDAKAAELKEKSAEMKQMTDTMAKAQAEELRAQLEAQGAQHSAELDAKAAELKDKSAEMKQMADTMKAALESVKGLSAERLAEKEARLLQAQAAAQALEAENRLVQMQLQESKRALEGASQGEAEKEEDIAAMEAKLKEMKASMGAALEAVERSSQEKLAAQEALVAEVREEARSLEAERQMAEALVEQLKAESAAKEKAQVELLQAKGSQLAAKSQELKKVSDTMSAALEMMQGETASRLAERDQELRRTVTQVQTLEGQKQALETELRALQETAAGQGSASAQQELSYRQELAAKGAQLKEVRAAMESALQEVKAQSSEKLAEREAQLSEAVDKYQALDTQKRGVEAELQRLQVEMSTKDALQAQQLQAKTLELTAKEKELKAMSVEMAAALEDMKTKGTRQLVEKDAQLAERVSQVLELEAQKQLLQLQMQSAEGMGRSQGGEAVQRLEQEEWELSVKEGELAEMSRAAGATPASVEEAREERMASKDTALQESVARVQALEAEKAELEAKVHRLQSQEGERAEEVRELAEKRAELEAVTAAINDALEEVKEQSAEKLAEREAQLSEAVQKYQSLEAEKHDLQDQVTALQAEMQEKDSLQAEELEEMSAELSAKSEELQQMTSAMNTALETVRNQSAAQLAEREAELSEIVEEYQALVRDTHFVEDQMQLLSAEMTMKEIVLEEQLAAKTLELDVKTQEMQGMAAMMNSALARVQAQGAETVAERDARLSQAVSQVQALEEEKGALELEVQRLSMTGDMNTQELETTEAKLKDVNAAMDAALEDVRTQSEERLAQRDAQLSEARDQVQKLEAESTTLEQQVKNLHAILQGKDALDELEHEETLREHSALEAQLKQVMMAMDDAVEKVKEQSRLKLAEKESQAAEIVVKYQALESEKRSMEETLRQLQREMQTRSEVQARQLQSKSEELAAKSAELKEVQAEMDSALAAARAQSEERLAERDARLGKAVARAEELEAERNASRERIRELQAGVEAQETRQVEELAAMAEELRAKDEELQQGISEMSRAMMQVMEPSSGWQAAAASAGGQVRQEEGLRRAVTSYQALLADKQAIQLQVEHLEGELAVNNKLQAMQVQAKTQELVARSRELRQVTAAMSAALEEVKRQNVKRLAARDQQLTRTVQRVRALEGERKALQTQMKELQVALQAPGSTKTSMAGELKAKEARLSEVAAALKLALEEMKDQSAAKVQQQEEMLVESLGEIRSLEAERVSVEAHVAQLRGEVAQLQGERQQKDATQAAQLLEKKQELEAKSQELEEVTGLMKAALDTVRTQSMEQLAEREVRLGEALARIEVLEEEKQKVESQVRELRGATEARGSAERQLRIVQGEKQELQAQMEAELEEKDRAMESMMSRSESELAAFRKEKAAVMQRVDRMQQDYDTQEQEHAKEKEAVMQKVMRLQQESRRLQEDSQRKEAVAAEEKAAVMLKVERMADQLQRQEVDQAREIEEKEQALAEMAARMRTEKAQAAQKVKSLEAEMEQKETRLMEDIQLQAEELRQSSAEMMASLRQAREQAAELEREKETKLGEALGRYQALEAEKRDLEEQVRGLQTKMQYKQVLLNESAEAREMEVTAKAQELELVSAAMKAALEDVQTRSAERLKESDTQVTQLETQVQSLQAEAAEQKSSQADALQEKEQALVAKEAELRKTNDKMHALVEELSTQSQAELEGRDAQVAELKTQVQAMQVEAAELETQVQSLQAEAAEQESSQADALQEKEQALVAKEVELRKTNDKMHALVEELNTQSQAELEGRDAQVAELTTRFQALEAEKGTLQQQLQELRSEAGSKESLLSEQLEAKSQELVKKGVELQEVREAMGAALEEVQEQSAVKLAEQEAVLAASVAEVRELAQLKSSYTKLLADLQEEMTATSAVQEAALAATEEELSAKEEAVRELDARIAATEAQGLALGEEREAAVREALAAVEALEAEKGALEEEVQRVQADMQELAKTEMAVFEEEKQKMARRVEEMRKAHQLKEAEQVAQLEAKEAELQDVTAAMQDALEQAQAEAQGQEAQLRRGVEMYGSLEEAKATLAAELERERGEMKAERGRLVSEVWAREEELASMTAAMDSAAQSMEELRGNQFEELRRQKEQVVEDMLLLTEQFEAREAAQLEQLEQKEAELEEALMSAAALSSDVSASAMRLQRAAQLEQALQQQAEASKAELDAAQGRVAELEQEQQSALQEMHLLRQGLEVEDASGNHFTVYSLTSEREALREEVGHLQAAVQAILDARAQEVAETKLALEAKETELQEVTVAMQAELMSAMGLAEEEAQRAAEALEARRQAQEEAAAWEAKWQETLELSRALEAEETDLMEQIQKLQRQMVQREEELLGQQRELLAAKAEEAKEARAGAEAAEAKYTQELAARDAELDEATTAMKASLAASEQAHQGTLHDLETQLTAAAKHAEAVESERDQISAQLAHVEAEARSAGGALTQQLEEKEEELRLKQLELVDVTENMARAMAAEAERVEELDRQQALREQDLAKVAGLQGAMEELEQEIAQAREELAEKGRLQEEQMEEKAQEMAMREDQLQRVTAAMKSTIKELHQSNAAAVEEKDAELRDTVTKVRQLEAQKHDAEQALRELRSDLDAVVVSQGDELEVKARQLSAKEAELKEVTAAMEEVLQAAQSQSPQEVAERMRQLTKAEKRVQGLKEMVLAAQAQMTELEARHQQEQQEMQGEVAAFTKEKQIVMKKVARMQEDFSKKEAAAQEEKAAVMYKIQRMEEEFEAQLAKQTEEKASIERTVQSMEAEFEAQLAKQTEEKASIERTVQSMEEEFLLAESAQAEELQMKEAEVQRLRVDLSEDGRRAEDAVASLQVKEAELKEVTETMNDMLESMRAKSEKRLMEREAELKSSLAESAALEAQKGALEQQVEQMGRAAQEGAEEQEAQITAKAEELSAKEAELVEMTAMANDALQELKARGAAREVERGAEQLEKASLVEALEAETHALEAQMRQLEEMAQEERKRQNALLKEKEELLQVKEAEHVAVMDQMNARMAEMEERDADLLAEQEMQLQKAVGALRKLGAERDALEERLGRLIGEMQAEEGLTAAQRDLFKAEVLEKEAHLAKLTEVMEDALQEVRAQSEEQLEEREAQLARAVAAAESLERDKANLEKQVAALAEELTGRDALKAEALDTKQAELQATELELSEVTEALRDRLAAAEGLVALKDEQLEQAAELERLAQTEIRSWQAKSTAALQKAQGLEVEKERLFHQLLELQKSAEPSSASFQEREAQLQERLEALTEDMSSTLAYMDVLAADETQMRVWANTELAQLSGEMATGAGLGDQRYNAMRWAEGRVMQAARRLTAHAERRERFERDLCDADAEDLVEAPTLMEEHERAQAQRRDELEQLALAEAGQLQERNLSALVLAQTLQGAREALVGSARQGAEGNEWQAQAQQLEAQQLAEAVHTALEVAQEATLVRIQQAACVAGELGELHGDRTLAQVPGQQGWWRHGGTALAEEEDASEAQAAAEQRELQLLQVCELEMLKQGIERELEDLRARLQHGPEEEMEACGLQLGRKEEELKELAARLQRALASAVEAALEEAEALDSRATGLVRLQAVLQSVTRARAETLAAAAEDTPSEWLAAAKSRVVRAVDVLGATIMEAEAMDDLRECQLELKQAELVWLQGEAEAASALLLALRESEAEAQARLASLQPSSMVLRKELQRVQRAVQSSGSEAGDELLHALALATEREKEMESVQVASQKEVEEIAAEVTSVQAQALELASDARAALLQCHVLQVEVQASRRERRERTRDWEARMEGIVPLSRRLPAVMVDKPKAQAEEMEWHQQRMVTEMEAGQTHLQEAVQVAALIAERAEKNLLPLVDSEMQDAIAHAVQAASVEQAAGGDSGRVDMQEMRAQIRGASEATLALEDLQARYLDGRREEYARLAERLDRAEKIVAELEVALGAQAGGFVQDPDVMAARNQLRLARDKVSQLRAGVKAVEAQLQAGAQQQVVLQEGRLAMDSRLTQVEGQLEDVCAAIRRVEARVSEAATVRALILEAAHNRNRQFRQTAERVRALEVVVGTLRKRAQDMEEDGAGQVIASPSGTTAVPGGGSKYTEVLEALAVVEAETEQLAALANVQMVERDAAVARAQALEQLEELADRHLTSVQARVAGACAAVAQLSELARASSSAIHRDMSADDELGTSDAAGAASSPLAMQARQVARLQQELTATQRSMADTQKAVRDMLQAAGEKVRQSQEEKRELARRTQEVESLRMQLQEARGGASKLRARRKLQQESMELHREMCVNSKDGDATATPSSDPAVLKFAVEASHRIDPRVQIKTEFAMHYAADYGVQMMLVTSADRWDPQKGHLMEWGTGHRWSLHMTFASGTVVQYKYITVRVHDSGWVEPLRWQQGNNRVLTLPTRDFYHGETVVCNDVWDACPLLGRVETVGEDGSLSYLIESGGGYFYDEPDVVEDQAKQLEDLLSWASTNPLRTALALLGQDPSADSEGAAV</sequence>
<feature type="coiled-coil region" evidence="1">
    <location>
        <begin position="1587"/>
        <end position="1689"/>
    </location>
</feature>
<feature type="coiled-coil region" evidence="1">
    <location>
        <begin position="4019"/>
        <end position="4366"/>
    </location>
</feature>
<feature type="compositionally biased region" description="Pro residues" evidence="2">
    <location>
        <begin position="219"/>
        <end position="229"/>
    </location>
</feature>
<dbReference type="PROSITE" id="PS51782">
    <property type="entry name" value="LYSM"/>
    <property type="match status" value="1"/>
</dbReference>
<feature type="coiled-coil region" evidence="1">
    <location>
        <begin position="1188"/>
        <end position="1422"/>
    </location>
</feature>
<evidence type="ECO:0008006" key="7">
    <source>
        <dbReference type="Google" id="ProtNLM"/>
    </source>
</evidence>
<feature type="coiled-coil region" evidence="1">
    <location>
        <begin position="2397"/>
        <end position="2812"/>
    </location>
</feature>
<dbReference type="InterPro" id="IPR002044">
    <property type="entry name" value="CBM20"/>
</dbReference>